<feature type="transmembrane region" description="Helical" evidence="2">
    <location>
        <begin position="217"/>
        <end position="236"/>
    </location>
</feature>
<comment type="caution">
    <text evidence="3">The sequence shown here is derived from an EMBL/GenBank/DDBJ whole genome shotgun (WGS) entry which is preliminary data.</text>
</comment>
<accession>D3B7H5</accession>
<keyword evidence="4" id="KW-1185">Reference proteome</keyword>
<dbReference type="GeneID" id="31359900"/>
<keyword evidence="2" id="KW-0472">Membrane</keyword>
<feature type="transmembrane region" description="Helical" evidence="2">
    <location>
        <begin position="248"/>
        <end position="268"/>
    </location>
</feature>
<feature type="transmembrane region" description="Helical" evidence="2">
    <location>
        <begin position="280"/>
        <end position="300"/>
    </location>
</feature>
<feature type="transmembrane region" description="Helical" evidence="2">
    <location>
        <begin position="378"/>
        <end position="397"/>
    </location>
</feature>
<evidence type="ECO:0000313" key="4">
    <source>
        <dbReference type="Proteomes" id="UP000001396"/>
    </source>
</evidence>
<feature type="transmembrane region" description="Helical" evidence="2">
    <location>
        <begin position="312"/>
        <end position="334"/>
    </location>
</feature>
<feature type="transmembrane region" description="Helical" evidence="2">
    <location>
        <begin position="490"/>
        <end position="513"/>
    </location>
</feature>
<keyword evidence="2" id="KW-0812">Transmembrane</keyword>
<reference evidence="3 4" key="1">
    <citation type="journal article" date="2011" name="Genome Res.">
        <title>Phylogeny-wide analysis of social amoeba genomes highlights ancient origins for complex intercellular communication.</title>
        <authorList>
            <person name="Heidel A.J."/>
            <person name="Lawal H.M."/>
            <person name="Felder M."/>
            <person name="Schilde C."/>
            <person name="Helps N.R."/>
            <person name="Tunggal B."/>
            <person name="Rivero F."/>
            <person name="John U."/>
            <person name="Schleicher M."/>
            <person name="Eichinger L."/>
            <person name="Platzer M."/>
            <person name="Noegel A.A."/>
            <person name="Schaap P."/>
            <person name="Gloeckner G."/>
        </authorList>
    </citation>
    <scope>NUCLEOTIDE SEQUENCE [LARGE SCALE GENOMIC DNA]</scope>
    <source>
        <strain evidence="4">ATCC 26659 / Pp 5 / PN500</strain>
    </source>
</reference>
<protein>
    <submittedName>
        <fullName evidence="3">Uncharacterized protein</fullName>
    </submittedName>
</protein>
<proteinExistence type="predicted"/>
<gene>
    <name evidence="3" type="ORF">PPL_04413</name>
</gene>
<evidence type="ECO:0000256" key="1">
    <source>
        <dbReference type="SAM" id="MobiDB-lite"/>
    </source>
</evidence>
<evidence type="ECO:0000313" key="3">
    <source>
        <dbReference type="EMBL" id="EFA82718.1"/>
    </source>
</evidence>
<evidence type="ECO:0000256" key="2">
    <source>
        <dbReference type="SAM" id="Phobius"/>
    </source>
</evidence>
<sequence>MSEKSMSLEDIKKAGMSSSLVDLYVVHYHLLISFSSCLELLMQYIGRLEDADPATNDLQLYYDLLEQQKTLSSLPSTTTELVTDVEQIIVSTNTDQLNMLVSENIEATYTSRYQIDNNSTTSSSSNSSSHSEEKTKNNNNHNTATTINVVEDNTNNNNTGTTIPDKQSLFDYNLPTEDEVNEIPNASSLSARIFFSWLFGLCNMIVLMLFNPLYPMHFIWGVLCVGCCMTAIFALAWSSLLLNFKVTFLVFFSSTVYWMGTPITWHILYVNGYFPPTAGIFTIIFPFEVLNLVLLTMVLPKSVRKPKGATKRIIAAYCSLWAPYLTFVTGVLYLRLFQFSNEVGRILLPPVYTILMKAVHFSLDIVCIRCAQTGSNLFIILGRVLHSYYSFVVISYVKDPVSLTSIIFSKIGVYVLTGIAMRFPIIEETFVSYLPKNLVEWKRNFERGVILDDDDKSAGTSTPVIRNEFDRMYAEYDNRYSRLHSDATNLWFSMFCDLMGIIYVYTIFIFGRFGPSFRHYNRMFPFGSDIDPLSLVSTN</sequence>
<dbReference type="AlphaFoldDB" id="D3B7H5"/>
<dbReference type="InParanoid" id="D3B7H5"/>
<organism evidence="3 4">
    <name type="scientific">Heterostelium pallidum (strain ATCC 26659 / Pp 5 / PN500)</name>
    <name type="common">Cellular slime mold</name>
    <name type="synonym">Polysphondylium pallidum</name>
    <dbReference type="NCBI Taxonomy" id="670386"/>
    <lineage>
        <taxon>Eukaryota</taxon>
        <taxon>Amoebozoa</taxon>
        <taxon>Evosea</taxon>
        <taxon>Eumycetozoa</taxon>
        <taxon>Dictyostelia</taxon>
        <taxon>Acytosteliales</taxon>
        <taxon>Acytosteliaceae</taxon>
        <taxon>Heterostelium</taxon>
    </lineage>
</organism>
<dbReference type="Proteomes" id="UP000001396">
    <property type="component" value="Unassembled WGS sequence"/>
</dbReference>
<name>D3B7H5_HETP5</name>
<dbReference type="RefSeq" id="XP_020434835.1">
    <property type="nucleotide sequence ID" value="XM_020575315.1"/>
</dbReference>
<feature type="transmembrane region" description="Helical" evidence="2">
    <location>
        <begin position="193"/>
        <end position="211"/>
    </location>
</feature>
<feature type="region of interest" description="Disordered" evidence="1">
    <location>
        <begin position="116"/>
        <end position="143"/>
    </location>
</feature>
<feature type="transmembrane region" description="Helical" evidence="2">
    <location>
        <begin position="346"/>
        <end position="366"/>
    </location>
</feature>
<dbReference type="EMBL" id="ADBJ01000018">
    <property type="protein sequence ID" value="EFA82718.1"/>
    <property type="molecule type" value="Genomic_DNA"/>
</dbReference>
<feature type="compositionally biased region" description="Low complexity" evidence="1">
    <location>
        <begin position="117"/>
        <end position="129"/>
    </location>
</feature>
<keyword evidence="2" id="KW-1133">Transmembrane helix</keyword>